<comment type="caution">
    <text evidence="4">The sequence shown here is derived from an EMBL/GenBank/DDBJ whole genome shotgun (WGS) entry which is preliminary data.</text>
</comment>
<feature type="domain" description="Solute-binding protein family 3/N-terminal" evidence="3">
    <location>
        <begin position="57"/>
        <end position="277"/>
    </location>
</feature>
<feature type="signal peptide" evidence="2">
    <location>
        <begin position="1"/>
        <end position="34"/>
    </location>
</feature>
<sequence length="285" mass="31142">MNAKNTTRQKKWRTRSLPLLAVSLVVPLVMGGCASSPSTGSDGAPQDTLAKIQKADYATLGSYNQLAHGWFEGGKWHGMDVDIIEAILPEIGVHTWDYTVADWSALIPGLVAKRWDLMSIGMNIRPDRAKVVLFSDPVYRAGSVLIVKDGSDIKGHAQFSGKRIGAVLGGSEVDDIKSVPGAEAVVYKTAGDMYADLKADRIDAIEMDEGEASYSFKLNPIPGFTVLHDWEGKIWFNNGVVMRLEDTRLKEQIDKYIAELKSSGKMLEILEAYGFGESNMVEADG</sequence>
<evidence type="ECO:0000256" key="2">
    <source>
        <dbReference type="SAM" id="SignalP"/>
    </source>
</evidence>
<evidence type="ECO:0000256" key="1">
    <source>
        <dbReference type="ARBA" id="ARBA00022729"/>
    </source>
</evidence>
<reference evidence="4 5" key="1">
    <citation type="submission" date="2019-03" db="EMBL/GenBank/DDBJ databases">
        <title>Genomics of glacier-inhabiting Cryobacterium strains.</title>
        <authorList>
            <person name="Liu Q."/>
            <person name="Xin Y.-H."/>
        </authorList>
    </citation>
    <scope>NUCLEOTIDE SEQUENCE [LARGE SCALE GENOMIC DNA]</scope>
    <source>
        <strain evidence="4 5">CGMCC 1.10440</strain>
    </source>
</reference>
<gene>
    <name evidence="4" type="ORF">E3N84_05525</name>
</gene>
<accession>A0A4R8V9Z0</accession>
<dbReference type="SMART" id="SM00062">
    <property type="entry name" value="PBPb"/>
    <property type="match status" value="1"/>
</dbReference>
<dbReference type="Pfam" id="PF00497">
    <property type="entry name" value="SBP_bac_3"/>
    <property type="match status" value="1"/>
</dbReference>
<protein>
    <submittedName>
        <fullName evidence="4">Transporter substrate-binding domain-containing protein</fullName>
    </submittedName>
</protein>
<dbReference type="SUPFAM" id="SSF53850">
    <property type="entry name" value="Periplasmic binding protein-like II"/>
    <property type="match status" value="1"/>
</dbReference>
<dbReference type="OrthoDB" id="8454826at2"/>
<keyword evidence="1 2" id="KW-0732">Signal</keyword>
<organism evidence="4 5">
    <name type="scientific">Terrimesophilobacter mesophilus</name>
    <dbReference type="NCBI Taxonomy" id="433647"/>
    <lineage>
        <taxon>Bacteria</taxon>
        <taxon>Bacillati</taxon>
        <taxon>Actinomycetota</taxon>
        <taxon>Actinomycetes</taxon>
        <taxon>Micrococcales</taxon>
        <taxon>Microbacteriaceae</taxon>
        <taxon>Terrimesophilobacter</taxon>
    </lineage>
</organism>
<dbReference type="PANTHER" id="PTHR35936">
    <property type="entry name" value="MEMBRANE-BOUND LYTIC MUREIN TRANSGLYCOSYLASE F"/>
    <property type="match status" value="1"/>
</dbReference>
<dbReference type="Proteomes" id="UP000298488">
    <property type="component" value="Unassembled WGS sequence"/>
</dbReference>
<evidence type="ECO:0000259" key="3">
    <source>
        <dbReference type="SMART" id="SM00062"/>
    </source>
</evidence>
<dbReference type="InterPro" id="IPR001638">
    <property type="entry name" value="Solute-binding_3/MltF_N"/>
</dbReference>
<dbReference type="RefSeq" id="WP_104095426.1">
    <property type="nucleotide sequence ID" value="NZ_PJJX01000002.1"/>
</dbReference>
<name>A0A4R8V9Z0_9MICO</name>
<dbReference type="AlphaFoldDB" id="A0A4R8V9Z0"/>
<evidence type="ECO:0000313" key="4">
    <source>
        <dbReference type="EMBL" id="TFB79553.1"/>
    </source>
</evidence>
<proteinExistence type="predicted"/>
<keyword evidence="5" id="KW-1185">Reference proteome</keyword>
<feature type="chain" id="PRO_5038382524" evidence="2">
    <location>
        <begin position="35"/>
        <end position="285"/>
    </location>
</feature>
<evidence type="ECO:0000313" key="5">
    <source>
        <dbReference type="Proteomes" id="UP000298488"/>
    </source>
</evidence>
<dbReference type="CDD" id="cd13530">
    <property type="entry name" value="PBP2_peptides_like"/>
    <property type="match status" value="1"/>
</dbReference>
<dbReference type="Gene3D" id="3.40.190.10">
    <property type="entry name" value="Periplasmic binding protein-like II"/>
    <property type="match status" value="2"/>
</dbReference>
<dbReference type="EMBL" id="SOFI01000003">
    <property type="protein sequence ID" value="TFB79553.1"/>
    <property type="molecule type" value="Genomic_DNA"/>
</dbReference>
<dbReference type="PROSITE" id="PS51257">
    <property type="entry name" value="PROKAR_LIPOPROTEIN"/>
    <property type="match status" value="1"/>
</dbReference>